<accession>A0A1F6GFP9</accession>
<dbReference type="SUPFAM" id="SSF141571">
    <property type="entry name" value="Pentapeptide repeat-like"/>
    <property type="match status" value="1"/>
</dbReference>
<dbReference type="AlphaFoldDB" id="A0A1F6GFP9"/>
<comment type="caution">
    <text evidence="1">The sequence shown here is derived from an EMBL/GenBank/DDBJ whole genome shotgun (WGS) entry which is preliminary data.</text>
</comment>
<evidence type="ECO:0008006" key="3">
    <source>
        <dbReference type="Google" id="ProtNLM"/>
    </source>
</evidence>
<sequence length="111" mass="12429">MKAMLQNNNLLRGLFLTLVLGLYLGLNAESSTWEPRLRPLQKMDVKANVDRIHRLGECRYCYLKRANLHHIDLTSVDLTGADLEGAVWSDGTVCQRGSIGRCVPPKPAQPE</sequence>
<proteinExistence type="predicted"/>
<evidence type="ECO:0000313" key="1">
    <source>
        <dbReference type="EMBL" id="OGG96929.1"/>
    </source>
</evidence>
<dbReference type="Gene3D" id="2.160.20.80">
    <property type="entry name" value="E3 ubiquitin-protein ligase SopA"/>
    <property type="match status" value="1"/>
</dbReference>
<gene>
    <name evidence="1" type="ORF">A2527_00170</name>
</gene>
<dbReference type="Pfam" id="PF00805">
    <property type="entry name" value="Pentapeptide"/>
    <property type="match status" value="1"/>
</dbReference>
<protein>
    <recommendedName>
        <fullName evidence="3">Pentapeptide repeat protein</fullName>
    </recommendedName>
</protein>
<reference evidence="1 2" key="1">
    <citation type="journal article" date="2016" name="Nat. Commun.">
        <title>Thousands of microbial genomes shed light on interconnected biogeochemical processes in an aquifer system.</title>
        <authorList>
            <person name="Anantharaman K."/>
            <person name="Brown C.T."/>
            <person name="Hug L.A."/>
            <person name="Sharon I."/>
            <person name="Castelle C.J."/>
            <person name="Probst A.J."/>
            <person name="Thomas B.C."/>
            <person name="Singh A."/>
            <person name="Wilkins M.J."/>
            <person name="Karaoz U."/>
            <person name="Brodie E.L."/>
            <person name="Williams K.H."/>
            <person name="Hubbard S.S."/>
            <person name="Banfield J.F."/>
        </authorList>
    </citation>
    <scope>NUCLEOTIDE SEQUENCE [LARGE SCALE GENOMIC DNA]</scope>
</reference>
<dbReference type="Proteomes" id="UP000178449">
    <property type="component" value="Unassembled WGS sequence"/>
</dbReference>
<organism evidence="1 2">
    <name type="scientific">Candidatus Lambdaproteobacteria bacterium RIFOXYD2_FULL_50_16</name>
    <dbReference type="NCBI Taxonomy" id="1817772"/>
    <lineage>
        <taxon>Bacteria</taxon>
        <taxon>Pseudomonadati</taxon>
        <taxon>Pseudomonadota</taxon>
        <taxon>Candidatus Lambdaproteobacteria</taxon>
    </lineage>
</organism>
<name>A0A1F6GFP9_9PROT</name>
<dbReference type="InterPro" id="IPR001646">
    <property type="entry name" value="5peptide_repeat"/>
</dbReference>
<evidence type="ECO:0000313" key="2">
    <source>
        <dbReference type="Proteomes" id="UP000178449"/>
    </source>
</evidence>
<dbReference type="STRING" id="1817772.A2527_00170"/>
<dbReference type="EMBL" id="MFNE01000007">
    <property type="protein sequence ID" value="OGG96929.1"/>
    <property type="molecule type" value="Genomic_DNA"/>
</dbReference>